<sequence>MTDREAITDLIYRYCRAVDRLDHELGYSIWHEDGTADYGEAVYQGSVHGFVDFVCEQHGKTLGHSHQVTNIILTLDGDRAASESYHIAALRIMRGEQLHEICVRGRYLDRWSKRNGRWGIDHRVTIRDFDDIRPVTPLSNEVRSRRDRDDPSYAVLAIANEPGGRPR</sequence>
<dbReference type="AlphaFoldDB" id="A0A418WME2"/>
<name>A0A418WME2_9SPHN</name>
<organism evidence="2 3">
    <name type="scientific">Sphingomonas cavernae</name>
    <dbReference type="NCBI Taxonomy" id="2320861"/>
    <lineage>
        <taxon>Bacteria</taxon>
        <taxon>Pseudomonadati</taxon>
        <taxon>Pseudomonadota</taxon>
        <taxon>Alphaproteobacteria</taxon>
        <taxon>Sphingomonadales</taxon>
        <taxon>Sphingomonadaceae</taxon>
        <taxon>Sphingomonas</taxon>
    </lineage>
</organism>
<accession>A0A418WME2</accession>
<dbReference type="EMBL" id="QYUM01000003">
    <property type="protein sequence ID" value="RJF91168.1"/>
    <property type="molecule type" value="Genomic_DNA"/>
</dbReference>
<dbReference type="RefSeq" id="WP_119763014.1">
    <property type="nucleotide sequence ID" value="NZ_QYUM01000003.1"/>
</dbReference>
<feature type="domain" description="SnoaL-like" evidence="1">
    <location>
        <begin position="2"/>
        <end position="123"/>
    </location>
</feature>
<protein>
    <submittedName>
        <fullName evidence="2">Nuclear transport factor 2 family protein</fullName>
    </submittedName>
</protein>
<gene>
    <name evidence="2" type="ORF">D3876_13650</name>
</gene>
<dbReference type="Proteomes" id="UP000286100">
    <property type="component" value="Unassembled WGS sequence"/>
</dbReference>
<comment type="caution">
    <text evidence="2">The sequence shown here is derived from an EMBL/GenBank/DDBJ whole genome shotgun (WGS) entry which is preliminary data.</text>
</comment>
<evidence type="ECO:0000313" key="2">
    <source>
        <dbReference type="EMBL" id="RJF91168.1"/>
    </source>
</evidence>
<dbReference type="InterPro" id="IPR032710">
    <property type="entry name" value="NTF2-like_dom_sf"/>
</dbReference>
<evidence type="ECO:0000313" key="3">
    <source>
        <dbReference type="Proteomes" id="UP000286100"/>
    </source>
</evidence>
<dbReference type="SUPFAM" id="SSF54427">
    <property type="entry name" value="NTF2-like"/>
    <property type="match status" value="1"/>
</dbReference>
<dbReference type="OrthoDB" id="7585039at2"/>
<dbReference type="Gene3D" id="3.10.450.50">
    <property type="match status" value="1"/>
</dbReference>
<evidence type="ECO:0000259" key="1">
    <source>
        <dbReference type="Pfam" id="PF13577"/>
    </source>
</evidence>
<reference evidence="2 3" key="1">
    <citation type="submission" date="2018-09" db="EMBL/GenBank/DDBJ databases">
        <authorList>
            <person name="Zhu H."/>
        </authorList>
    </citation>
    <scope>NUCLEOTIDE SEQUENCE [LARGE SCALE GENOMIC DNA]</scope>
    <source>
        <strain evidence="2 3">K2R01-6</strain>
    </source>
</reference>
<keyword evidence="3" id="KW-1185">Reference proteome</keyword>
<dbReference type="InterPro" id="IPR037401">
    <property type="entry name" value="SnoaL-like"/>
</dbReference>
<dbReference type="Pfam" id="PF13577">
    <property type="entry name" value="SnoaL_4"/>
    <property type="match status" value="1"/>
</dbReference>
<proteinExistence type="predicted"/>